<evidence type="ECO:0000256" key="8">
    <source>
        <dbReference type="ARBA" id="ARBA00022729"/>
    </source>
</evidence>
<evidence type="ECO:0000256" key="2">
    <source>
        <dbReference type="ARBA" id="ARBA00004479"/>
    </source>
</evidence>
<evidence type="ECO:0000256" key="12">
    <source>
        <dbReference type="ARBA" id="ARBA00023136"/>
    </source>
</evidence>
<dbReference type="GO" id="GO:0071805">
    <property type="term" value="P:potassium ion transmembrane transport"/>
    <property type="evidence" value="ECO:0007669"/>
    <property type="project" value="UniProtKB-ARBA"/>
</dbReference>
<evidence type="ECO:0000256" key="1">
    <source>
        <dbReference type="ARBA" id="ARBA00004162"/>
    </source>
</evidence>
<evidence type="ECO:0000256" key="7">
    <source>
        <dbReference type="ARBA" id="ARBA00022692"/>
    </source>
</evidence>
<feature type="domain" description="LRRNT" evidence="17">
    <location>
        <begin position="32"/>
        <end position="64"/>
    </location>
</feature>
<keyword evidence="5" id="KW-1003">Cell membrane</keyword>
<dbReference type="GO" id="GO:0007409">
    <property type="term" value="P:axonogenesis"/>
    <property type="evidence" value="ECO:0007669"/>
    <property type="project" value="TreeGrafter"/>
</dbReference>
<organism evidence="19 20">
    <name type="scientific">Phrynocephalus forsythii</name>
    <dbReference type="NCBI Taxonomy" id="171643"/>
    <lineage>
        <taxon>Eukaryota</taxon>
        <taxon>Metazoa</taxon>
        <taxon>Chordata</taxon>
        <taxon>Craniata</taxon>
        <taxon>Vertebrata</taxon>
        <taxon>Euteleostomi</taxon>
        <taxon>Lepidosauria</taxon>
        <taxon>Squamata</taxon>
        <taxon>Bifurcata</taxon>
        <taxon>Unidentata</taxon>
        <taxon>Episquamata</taxon>
        <taxon>Toxicofera</taxon>
        <taxon>Iguania</taxon>
        <taxon>Acrodonta</taxon>
        <taxon>Agamidae</taxon>
        <taxon>Agaminae</taxon>
        <taxon>Phrynocephalus</taxon>
    </lineage>
</organism>
<proteinExistence type="inferred from homology"/>
<evidence type="ECO:0000256" key="9">
    <source>
        <dbReference type="ARBA" id="ARBA00022737"/>
    </source>
</evidence>
<feature type="transmembrane region" description="Helical" evidence="15">
    <location>
        <begin position="261"/>
        <end position="288"/>
    </location>
</feature>
<evidence type="ECO:0000313" key="20">
    <source>
        <dbReference type="Proteomes" id="UP001142489"/>
    </source>
</evidence>
<dbReference type="Pfam" id="PF13855">
    <property type="entry name" value="LRR_8"/>
    <property type="match status" value="1"/>
</dbReference>
<dbReference type="InterPro" id="IPR000372">
    <property type="entry name" value="LRRNT"/>
</dbReference>
<evidence type="ECO:0008006" key="21">
    <source>
        <dbReference type="Google" id="ProtNLM"/>
    </source>
</evidence>
<evidence type="ECO:0000256" key="13">
    <source>
        <dbReference type="ARBA" id="ARBA00023157"/>
    </source>
</evidence>
<evidence type="ECO:0000259" key="17">
    <source>
        <dbReference type="SMART" id="SM00013"/>
    </source>
</evidence>
<dbReference type="SMART" id="SM00082">
    <property type="entry name" value="LRRCT"/>
    <property type="match status" value="1"/>
</dbReference>
<evidence type="ECO:0000256" key="3">
    <source>
        <dbReference type="ARBA" id="ARBA00010439"/>
    </source>
</evidence>
<evidence type="ECO:0000259" key="18">
    <source>
        <dbReference type="SMART" id="SM00082"/>
    </source>
</evidence>
<evidence type="ECO:0000256" key="11">
    <source>
        <dbReference type="ARBA" id="ARBA00023065"/>
    </source>
</evidence>
<keyword evidence="10 15" id="KW-1133">Transmembrane helix</keyword>
<evidence type="ECO:0000256" key="10">
    <source>
        <dbReference type="ARBA" id="ARBA00022989"/>
    </source>
</evidence>
<reference evidence="19" key="1">
    <citation type="journal article" date="2023" name="DNA Res.">
        <title>Chromosome-level genome assembly of Phrynocephalus forsythii using third-generation DNA sequencing and Hi-C analysis.</title>
        <authorList>
            <person name="Qi Y."/>
            <person name="Zhao W."/>
            <person name="Zhao Y."/>
            <person name="Niu C."/>
            <person name="Cao S."/>
            <person name="Zhang Y."/>
        </authorList>
    </citation>
    <scope>NUCLEOTIDE SEQUENCE</scope>
    <source>
        <tissue evidence="19">Muscle</tissue>
    </source>
</reference>
<evidence type="ECO:0000313" key="19">
    <source>
        <dbReference type="EMBL" id="KAJ7303257.1"/>
    </source>
</evidence>
<dbReference type="SMART" id="SM00013">
    <property type="entry name" value="LRRNT"/>
    <property type="match status" value="1"/>
</dbReference>
<comment type="similarity">
    <text evidence="3">Belongs to the SLITRK family.</text>
</comment>
<protein>
    <recommendedName>
        <fullName evidence="21">Leucine rich repeat containing 52</fullName>
    </recommendedName>
</protein>
<dbReference type="Gene3D" id="3.80.10.10">
    <property type="entry name" value="Ribonuclease Inhibitor"/>
    <property type="match status" value="1"/>
</dbReference>
<dbReference type="PANTHER" id="PTHR45773">
    <property type="entry name" value="SLIT AND NTRK-LIKE PROTEIN 4-RELATED"/>
    <property type="match status" value="1"/>
</dbReference>
<dbReference type="FunFam" id="3.80.10.10:FF:000015">
    <property type="entry name" value="Leucine rich repeat containing 38"/>
    <property type="match status" value="1"/>
</dbReference>
<keyword evidence="8 16" id="KW-0732">Signal</keyword>
<dbReference type="OrthoDB" id="4691307at2759"/>
<evidence type="ECO:0000256" key="16">
    <source>
        <dbReference type="SAM" id="SignalP"/>
    </source>
</evidence>
<dbReference type="InterPro" id="IPR003591">
    <property type="entry name" value="Leu-rich_rpt_typical-subtyp"/>
</dbReference>
<dbReference type="InterPro" id="IPR000483">
    <property type="entry name" value="Cys-rich_flank_reg_C"/>
</dbReference>
<dbReference type="InterPro" id="IPR032675">
    <property type="entry name" value="LRR_dom_sf"/>
</dbReference>
<comment type="subcellular location">
    <subcellularLocation>
        <location evidence="1">Cell membrane</location>
        <topology evidence="1">Single-pass membrane protein</topology>
    </subcellularLocation>
    <subcellularLocation>
        <location evidence="2">Membrane</location>
        <topology evidence="2">Single-pass type I membrane protein</topology>
    </subcellularLocation>
</comment>
<evidence type="ECO:0000256" key="6">
    <source>
        <dbReference type="ARBA" id="ARBA00022614"/>
    </source>
</evidence>
<comment type="caution">
    <text evidence="19">The sequence shown here is derived from an EMBL/GenBank/DDBJ whole genome shotgun (WGS) entry which is preliminary data.</text>
</comment>
<dbReference type="SUPFAM" id="SSF52058">
    <property type="entry name" value="L domain-like"/>
    <property type="match status" value="1"/>
</dbReference>
<keyword evidence="14" id="KW-0407">Ion channel</keyword>
<feature type="domain" description="LRRCT" evidence="18">
    <location>
        <begin position="191"/>
        <end position="249"/>
    </location>
</feature>
<keyword evidence="4" id="KW-0813">Transport</keyword>
<dbReference type="AlphaFoldDB" id="A0A9Q0X5F7"/>
<name>A0A9Q0X5F7_9SAUR</name>
<keyword evidence="6" id="KW-0433">Leucine-rich repeat</keyword>
<keyword evidence="12 15" id="KW-0472">Membrane</keyword>
<feature type="signal peptide" evidence="16">
    <location>
        <begin position="1"/>
        <end position="29"/>
    </location>
</feature>
<keyword evidence="13" id="KW-1015">Disulfide bond</keyword>
<dbReference type="SMART" id="SM00369">
    <property type="entry name" value="LRR_TYP"/>
    <property type="match status" value="2"/>
</dbReference>
<keyword evidence="9" id="KW-0677">Repeat</keyword>
<evidence type="ECO:0000256" key="15">
    <source>
        <dbReference type="SAM" id="Phobius"/>
    </source>
</evidence>
<evidence type="ECO:0000256" key="4">
    <source>
        <dbReference type="ARBA" id="ARBA00022448"/>
    </source>
</evidence>
<keyword evidence="20" id="KW-1185">Reference proteome</keyword>
<dbReference type="EMBL" id="JAPFRF010000024">
    <property type="protein sequence ID" value="KAJ7303257.1"/>
    <property type="molecule type" value="Genomic_DNA"/>
</dbReference>
<feature type="chain" id="PRO_5040296701" description="Leucine rich repeat containing 52" evidence="16">
    <location>
        <begin position="30"/>
        <end position="307"/>
    </location>
</feature>
<evidence type="ECO:0000256" key="5">
    <source>
        <dbReference type="ARBA" id="ARBA00022475"/>
    </source>
</evidence>
<dbReference type="Proteomes" id="UP001142489">
    <property type="component" value="Unassembled WGS sequence"/>
</dbReference>
<dbReference type="PROSITE" id="PS51450">
    <property type="entry name" value="LRR"/>
    <property type="match status" value="1"/>
</dbReference>
<dbReference type="GO" id="GO:0005886">
    <property type="term" value="C:plasma membrane"/>
    <property type="evidence" value="ECO:0007669"/>
    <property type="project" value="UniProtKB-SubCell"/>
</dbReference>
<keyword evidence="11" id="KW-0406">Ion transport</keyword>
<gene>
    <name evidence="19" type="ORF">JRQ81_012194</name>
</gene>
<keyword evidence="7 15" id="KW-0812">Transmembrane</keyword>
<dbReference type="GO" id="GO:0051965">
    <property type="term" value="P:positive regulation of synapse assembly"/>
    <property type="evidence" value="ECO:0007669"/>
    <property type="project" value="TreeGrafter"/>
</dbReference>
<accession>A0A9Q0X5F7</accession>
<evidence type="ECO:0000256" key="14">
    <source>
        <dbReference type="ARBA" id="ARBA00023303"/>
    </source>
</evidence>
<sequence>MRPLLWLPDGCLRMALCLTFLLGMQQVEARSDCPLQCDCYNLRVDCTRRWMLYLPETVPLTTRELVLPQNRLTELPPLKISYFTELVHLDCSFNAIEMDEKFIFPALDKLTYLDLSYNLLTVINHQTFSQLERLLFLNLSGNPMIKEIHVQAFTKTHLLGYVDVSYCGLATVSVDVFNHLSNLHILGIKGNPWDCNCTFLEFCSWLRQTRHGHHATPRVELIDRENITCNTPAKLQGWQIFTAEEAVHDECFLHVHLVDLLTVWLISFSIFVGGTAVAGTIGILTVVYCHPAIKVEEEEEEEEEFNY</sequence>
<dbReference type="PANTHER" id="PTHR45773:SF10">
    <property type="match status" value="1"/>
</dbReference>
<dbReference type="InterPro" id="IPR001611">
    <property type="entry name" value="Leu-rich_rpt"/>
</dbReference>